<dbReference type="GO" id="GO:0030788">
    <property type="term" value="F:precorrin-2 C20-methyltransferase activity"/>
    <property type="evidence" value="ECO:0007669"/>
    <property type="project" value="InterPro"/>
</dbReference>
<dbReference type="InterPro" id="IPR000878">
    <property type="entry name" value="4pyrrol_Mease"/>
</dbReference>
<protein>
    <submittedName>
        <fullName evidence="9">Precorrin-2/cobalt-factor-2 C20-methyltransferase</fullName>
    </submittedName>
</protein>
<evidence type="ECO:0000313" key="9">
    <source>
        <dbReference type="EMBL" id="SDH46329.1"/>
    </source>
</evidence>
<accession>A0A1G8CLX1</accession>
<reference evidence="9 10" key="1">
    <citation type="submission" date="2016-10" db="EMBL/GenBank/DDBJ databases">
        <authorList>
            <person name="de Groot N.N."/>
        </authorList>
    </citation>
    <scope>NUCLEOTIDE SEQUENCE [LARGE SCALE GENOMIC DNA]</scope>
    <source>
        <strain evidence="10">P4B,CCM 7963,CECT 7998,DSM 25260,IBRC-M 10614,KCTC 13821</strain>
    </source>
</reference>
<proteinExistence type="inferred from homology"/>
<evidence type="ECO:0000259" key="8">
    <source>
        <dbReference type="Pfam" id="PF00590"/>
    </source>
</evidence>
<dbReference type="InterPro" id="IPR012382">
    <property type="entry name" value="CobI/CbiL"/>
</dbReference>
<dbReference type="AlphaFoldDB" id="A0A1G8CLX1"/>
<dbReference type="EMBL" id="FNDU01000001">
    <property type="protein sequence ID" value="SDH46329.1"/>
    <property type="molecule type" value="Genomic_DNA"/>
</dbReference>
<feature type="domain" description="Tetrapyrrole methylase" evidence="8">
    <location>
        <begin position="6"/>
        <end position="217"/>
    </location>
</feature>
<dbReference type="STRING" id="930129.SAMN05216352_101367"/>
<dbReference type="OrthoDB" id="9804789at2"/>
<organism evidence="9 10">
    <name type="scientific">Alteribacillus bidgolensis</name>
    <dbReference type="NCBI Taxonomy" id="930129"/>
    <lineage>
        <taxon>Bacteria</taxon>
        <taxon>Bacillati</taxon>
        <taxon>Bacillota</taxon>
        <taxon>Bacilli</taxon>
        <taxon>Bacillales</taxon>
        <taxon>Bacillaceae</taxon>
        <taxon>Alteribacillus</taxon>
    </lineage>
</organism>
<evidence type="ECO:0000256" key="6">
    <source>
        <dbReference type="ARBA" id="ARBA00022691"/>
    </source>
</evidence>
<dbReference type="Gene3D" id="3.40.1010.10">
    <property type="entry name" value="Cobalt-precorrin-4 Transmethylase, Domain 1"/>
    <property type="match status" value="1"/>
</dbReference>
<dbReference type="Gene3D" id="3.30.950.10">
    <property type="entry name" value="Methyltransferase, Cobalt-precorrin-4 Transmethylase, Domain 2"/>
    <property type="match status" value="1"/>
</dbReference>
<keyword evidence="6" id="KW-0949">S-adenosyl-L-methionine</keyword>
<dbReference type="InterPro" id="IPR014777">
    <property type="entry name" value="4pyrrole_Mease_sub1"/>
</dbReference>
<dbReference type="InterPro" id="IPR006364">
    <property type="entry name" value="CobI/CbiL/CobIJ_dom"/>
</dbReference>
<gene>
    <name evidence="9" type="ORF">SAMN05216352_101367</name>
</gene>
<dbReference type="SUPFAM" id="SSF53790">
    <property type="entry name" value="Tetrapyrrole methylase"/>
    <property type="match status" value="1"/>
</dbReference>
<dbReference type="InterPro" id="IPR035996">
    <property type="entry name" value="4pyrrol_Methylase_sf"/>
</dbReference>
<dbReference type="NCBIfam" id="TIGR01467">
    <property type="entry name" value="cobI_cbiL"/>
    <property type="match status" value="1"/>
</dbReference>
<name>A0A1G8CLX1_9BACI</name>
<dbReference type="PIRSF" id="PIRSF036427">
    <property type="entry name" value="Precrrn-2_mtase"/>
    <property type="match status" value="1"/>
</dbReference>
<dbReference type="GO" id="GO:0009236">
    <property type="term" value="P:cobalamin biosynthetic process"/>
    <property type="evidence" value="ECO:0007669"/>
    <property type="project" value="UniProtKB-UniRule"/>
</dbReference>
<dbReference type="UniPathway" id="UPA00148"/>
<keyword evidence="10" id="KW-1185">Reference proteome</keyword>
<keyword evidence="3" id="KW-0169">Cobalamin biosynthesis</keyword>
<sequence length="242" mass="27300">MSRYGKIIGTGVGPGDPELLTIKAYRALKEADVVAYPRKRKGAKSYAYQIIEPYEHIIKEKIGLVFPMTKDKEILEREWNQIAVTLFEQVKMGKDVAFVTEGDPMLYSTFIHLWKTVKKHYPEVEITSIPGISSITAISSNIMVPLADGDEWTAVVPATEDREKMKQALLQHDGIVFIKVAKVLPMMISLLEELGLADSAAVATKVTSKEEWVWKNVAELKTAELEYLTLMMVRKEKKEVLT</sequence>
<evidence type="ECO:0000256" key="7">
    <source>
        <dbReference type="PIRNR" id="PIRNR036427"/>
    </source>
</evidence>
<dbReference type="CDD" id="cd11645">
    <property type="entry name" value="Precorrin_2_C20_MT"/>
    <property type="match status" value="1"/>
</dbReference>
<comment type="pathway">
    <text evidence="1">Cofactor biosynthesis; adenosylcobalamin biosynthesis.</text>
</comment>
<dbReference type="Pfam" id="PF00590">
    <property type="entry name" value="TP_methylase"/>
    <property type="match status" value="1"/>
</dbReference>
<dbReference type="PANTHER" id="PTHR43467:SF2">
    <property type="entry name" value="COBALT-PRECORRIN-2 C(20)-METHYLTRANSFERASE"/>
    <property type="match status" value="1"/>
</dbReference>
<evidence type="ECO:0000256" key="5">
    <source>
        <dbReference type="ARBA" id="ARBA00022679"/>
    </source>
</evidence>
<evidence type="ECO:0000256" key="2">
    <source>
        <dbReference type="ARBA" id="ARBA00005879"/>
    </source>
</evidence>
<dbReference type="RefSeq" id="WP_091580042.1">
    <property type="nucleotide sequence ID" value="NZ_FNDU01000001.1"/>
</dbReference>
<dbReference type="Proteomes" id="UP000199017">
    <property type="component" value="Unassembled WGS sequence"/>
</dbReference>
<comment type="similarity">
    <text evidence="2 7">Belongs to the precorrin methyltransferase family.</text>
</comment>
<keyword evidence="4 9" id="KW-0489">Methyltransferase</keyword>
<dbReference type="GO" id="GO:0032259">
    <property type="term" value="P:methylation"/>
    <property type="evidence" value="ECO:0007669"/>
    <property type="project" value="UniProtKB-KW"/>
</dbReference>
<evidence type="ECO:0000256" key="3">
    <source>
        <dbReference type="ARBA" id="ARBA00022573"/>
    </source>
</evidence>
<dbReference type="InterPro" id="IPR014776">
    <property type="entry name" value="4pyrrole_Mease_sub2"/>
</dbReference>
<dbReference type="PANTHER" id="PTHR43467">
    <property type="entry name" value="COBALT-PRECORRIN-2 C(20)-METHYLTRANSFERASE"/>
    <property type="match status" value="1"/>
</dbReference>
<evidence type="ECO:0000256" key="4">
    <source>
        <dbReference type="ARBA" id="ARBA00022603"/>
    </source>
</evidence>
<evidence type="ECO:0000256" key="1">
    <source>
        <dbReference type="ARBA" id="ARBA00004953"/>
    </source>
</evidence>
<evidence type="ECO:0000313" key="10">
    <source>
        <dbReference type="Proteomes" id="UP000199017"/>
    </source>
</evidence>
<keyword evidence="5 9" id="KW-0808">Transferase</keyword>